<reference evidence="8 9" key="1">
    <citation type="submission" date="2024-05" db="EMBL/GenBank/DDBJ databases">
        <title>Genetic variation in Jamaican populations of the coffee berry borer (Hypothenemus hampei).</title>
        <authorList>
            <person name="Errbii M."/>
            <person name="Myrie A."/>
        </authorList>
    </citation>
    <scope>NUCLEOTIDE SEQUENCE [LARGE SCALE GENOMIC DNA]</scope>
    <source>
        <strain evidence="8">JA-Hopewell-2020-01-JO</strain>
        <tissue evidence="8">Whole body</tissue>
    </source>
</reference>
<evidence type="ECO:0000313" key="9">
    <source>
        <dbReference type="Proteomes" id="UP001566132"/>
    </source>
</evidence>
<dbReference type="InterPro" id="IPR053219">
    <property type="entry name" value="GPCR_Dmsr-1"/>
</dbReference>
<dbReference type="Proteomes" id="UP001566132">
    <property type="component" value="Unassembled WGS sequence"/>
</dbReference>
<sequence>MDAPNFEITMKNNTYCNFENFDHQYRQYVHGYLSLSVCVFGSLTNIFNIFILITKTMRSPTNFILTGLALADLLVMLQYIPFTVHRNLHPIPLRYTHYSYAWALFYKFYSFSTLVLHFIACMLTIILAVWRYVFIRQVSANKFCSSHSKALMVICLTYLLCPLICFPILFTLEIVPYEQLCDFHGNIVTKNQRSTYNEVELKNETLYFLYPNDPYNLGIWLYTVLLKFAPCLLLTVLSCKIISALIETRRRRMKLLHSNKLLKEEKIKSRSNAIQTFRDNQADRTTRMLLAVLILFLITEFPQGIMGLVSALLGKTFLEECYAPLGDVMDMIALVNSSINFILYCTMSRQFRTTFQEVFHLKKVVEWMQNPSSKNTFIDETRVETKTSLV</sequence>
<evidence type="ECO:0000256" key="6">
    <source>
        <dbReference type="SAM" id="Phobius"/>
    </source>
</evidence>
<gene>
    <name evidence="8" type="ORF">ABEB36_001641</name>
</gene>
<dbReference type="AlphaFoldDB" id="A0ABD1FFA6"/>
<evidence type="ECO:0000259" key="7">
    <source>
        <dbReference type="PROSITE" id="PS50262"/>
    </source>
</evidence>
<name>A0ABD1FFA6_HYPHA</name>
<dbReference type="PRINTS" id="PR00237">
    <property type="entry name" value="GPCRRHODOPSN"/>
</dbReference>
<comment type="similarity">
    <text evidence="2">Belongs to the G-protein coupled receptor 1 family.</text>
</comment>
<keyword evidence="4 6" id="KW-1133">Transmembrane helix</keyword>
<evidence type="ECO:0000313" key="8">
    <source>
        <dbReference type="EMBL" id="KAL1517945.1"/>
    </source>
</evidence>
<feature type="domain" description="G-protein coupled receptors family 1 profile" evidence="7">
    <location>
        <begin position="44"/>
        <end position="344"/>
    </location>
</feature>
<feature type="transmembrane region" description="Helical" evidence="6">
    <location>
        <begin position="150"/>
        <end position="170"/>
    </location>
</feature>
<dbReference type="PANTHER" id="PTHR46273:SF4">
    <property type="entry name" value="AT19640P"/>
    <property type="match status" value="1"/>
</dbReference>
<feature type="transmembrane region" description="Helical" evidence="6">
    <location>
        <begin position="104"/>
        <end position="130"/>
    </location>
</feature>
<proteinExistence type="inferred from homology"/>
<dbReference type="CDD" id="cd14978">
    <property type="entry name" value="7tmA_FMRFamide_R-like"/>
    <property type="match status" value="1"/>
</dbReference>
<dbReference type="SUPFAM" id="SSF81321">
    <property type="entry name" value="Family A G protein-coupled receptor-like"/>
    <property type="match status" value="1"/>
</dbReference>
<comment type="caution">
    <text evidence="8">The sequence shown here is derived from an EMBL/GenBank/DDBJ whole genome shotgun (WGS) entry which is preliminary data.</text>
</comment>
<keyword evidence="5 6" id="KW-0472">Membrane</keyword>
<feature type="transmembrane region" description="Helical" evidence="6">
    <location>
        <begin position="63"/>
        <end position="84"/>
    </location>
</feature>
<feature type="transmembrane region" description="Helical" evidence="6">
    <location>
        <begin position="219"/>
        <end position="246"/>
    </location>
</feature>
<dbReference type="GO" id="GO:0016020">
    <property type="term" value="C:membrane"/>
    <property type="evidence" value="ECO:0007669"/>
    <property type="project" value="UniProtKB-SubCell"/>
</dbReference>
<evidence type="ECO:0000256" key="4">
    <source>
        <dbReference type="ARBA" id="ARBA00022989"/>
    </source>
</evidence>
<feature type="transmembrane region" description="Helical" evidence="6">
    <location>
        <begin position="288"/>
        <end position="313"/>
    </location>
</feature>
<keyword evidence="3 6" id="KW-0812">Transmembrane</keyword>
<accession>A0ABD1FFA6</accession>
<evidence type="ECO:0000256" key="5">
    <source>
        <dbReference type="ARBA" id="ARBA00023136"/>
    </source>
</evidence>
<dbReference type="InterPro" id="IPR017452">
    <property type="entry name" value="GPCR_Rhodpsn_7TM"/>
</dbReference>
<organism evidence="8 9">
    <name type="scientific">Hypothenemus hampei</name>
    <name type="common">Coffee berry borer</name>
    <dbReference type="NCBI Taxonomy" id="57062"/>
    <lineage>
        <taxon>Eukaryota</taxon>
        <taxon>Metazoa</taxon>
        <taxon>Ecdysozoa</taxon>
        <taxon>Arthropoda</taxon>
        <taxon>Hexapoda</taxon>
        <taxon>Insecta</taxon>
        <taxon>Pterygota</taxon>
        <taxon>Neoptera</taxon>
        <taxon>Endopterygota</taxon>
        <taxon>Coleoptera</taxon>
        <taxon>Polyphaga</taxon>
        <taxon>Cucujiformia</taxon>
        <taxon>Curculionidae</taxon>
        <taxon>Scolytinae</taxon>
        <taxon>Hypothenemus</taxon>
    </lineage>
</organism>
<dbReference type="Pfam" id="PF10324">
    <property type="entry name" value="7TM_GPCR_Srw"/>
    <property type="match status" value="1"/>
</dbReference>
<dbReference type="InterPro" id="IPR019427">
    <property type="entry name" value="7TM_GPCR_serpentine_rcpt_Srw"/>
</dbReference>
<evidence type="ECO:0000256" key="2">
    <source>
        <dbReference type="ARBA" id="ARBA00010663"/>
    </source>
</evidence>
<dbReference type="Gene3D" id="1.20.1070.10">
    <property type="entry name" value="Rhodopsin 7-helix transmembrane proteins"/>
    <property type="match status" value="1"/>
</dbReference>
<evidence type="ECO:0000256" key="3">
    <source>
        <dbReference type="ARBA" id="ARBA00022692"/>
    </source>
</evidence>
<protein>
    <recommendedName>
        <fullName evidence="7">G-protein coupled receptors family 1 profile domain-containing protein</fullName>
    </recommendedName>
</protein>
<feature type="transmembrane region" description="Helical" evidence="6">
    <location>
        <begin position="325"/>
        <end position="345"/>
    </location>
</feature>
<dbReference type="InterPro" id="IPR000276">
    <property type="entry name" value="GPCR_Rhodpsn"/>
</dbReference>
<feature type="transmembrane region" description="Helical" evidence="6">
    <location>
        <begin position="29"/>
        <end position="51"/>
    </location>
</feature>
<evidence type="ECO:0000256" key="1">
    <source>
        <dbReference type="ARBA" id="ARBA00004370"/>
    </source>
</evidence>
<dbReference type="PANTHER" id="PTHR46273">
    <property type="entry name" value="MYOSUPPRESSIN RECEPTOR 1, ISOFORM B-RELATED"/>
    <property type="match status" value="1"/>
</dbReference>
<dbReference type="EMBL" id="JBDJPC010000001">
    <property type="protein sequence ID" value="KAL1517945.1"/>
    <property type="molecule type" value="Genomic_DNA"/>
</dbReference>
<dbReference type="PROSITE" id="PS50262">
    <property type="entry name" value="G_PROTEIN_RECEP_F1_2"/>
    <property type="match status" value="1"/>
</dbReference>
<keyword evidence="9" id="KW-1185">Reference proteome</keyword>
<comment type="subcellular location">
    <subcellularLocation>
        <location evidence="1">Membrane</location>
    </subcellularLocation>
</comment>